<feature type="domain" description="HNH Cas9-type" evidence="14">
    <location>
        <begin position="500"/>
        <end position="651"/>
    </location>
</feature>
<dbReference type="GO" id="GO:0043571">
    <property type="term" value="P:maintenance of CRISPR repeat elements"/>
    <property type="evidence" value="ECO:0007669"/>
    <property type="project" value="UniProtKB-UniRule"/>
</dbReference>
<dbReference type="GO" id="GO:0051607">
    <property type="term" value="P:defense response to virus"/>
    <property type="evidence" value="ECO:0007669"/>
    <property type="project" value="UniProtKB-UniRule"/>
</dbReference>
<dbReference type="OrthoDB" id="9757607at2"/>
<dbReference type="Gene3D" id="3.30.420.10">
    <property type="entry name" value="Ribonuclease H-like superfamily/Ribonuclease H"/>
    <property type="match status" value="3"/>
</dbReference>
<dbReference type="GO" id="GO:0003677">
    <property type="term" value="F:DNA binding"/>
    <property type="evidence" value="ECO:0007669"/>
    <property type="project" value="UniProtKB-UniRule"/>
</dbReference>
<keyword evidence="10 13" id="KW-0238">DNA-binding</keyword>
<dbReference type="Proteomes" id="UP000001349">
    <property type="component" value="Chromosome"/>
</dbReference>
<keyword evidence="16" id="KW-1185">Reference proteome</keyword>
<dbReference type="GO" id="GO:0003723">
    <property type="term" value="F:RNA binding"/>
    <property type="evidence" value="ECO:0007669"/>
    <property type="project" value="UniProtKB-UniRule"/>
</dbReference>
<dbReference type="InterPro" id="IPR036397">
    <property type="entry name" value="RNaseH_sf"/>
</dbReference>
<dbReference type="InterPro" id="IPR028629">
    <property type="entry name" value="Cas9"/>
</dbReference>
<dbReference type="KEGG" id="cce:Ccel_3120"/>
<comment type="similarity">
    <text evidence="2">Belongs to the CRISPR-associated protein Cas9 family. Subtype II-A subfamily.</text>
</comment>
<evidence type="ECO:0000313" key="15">
    <source>
        <dbReference type="EMBL" id="ACL77411.1"/>
    </source>
</evidence>
<evidence type="ECO:0000256" key="12">
    <source>
        <dbReference type="ARBA" id="ARBA00046380"/>
    </source>
</evidence>
<evidence type="ECO:0000313" key="16">
    <source>
        <dbReference type="Proteomes" id="UP000001349"/>
    </source>
</evidence>
<dbReference type="InterPro" id="IPR003615">
    <property type="entry name" value="HNH_nuc"/>
</dbReference>
<evidence type="ECO:0000256" key="1">
    <source>
        <dbReference type="ARBA" id="ARBA00001946"/>
    </source>
</evidence>
<evidence type="ECO:0000256" key="6">
    <source>
        <dbReference type="ARBA" id="ARBA00022801"/>
    </source>
</evidence>
<feature type="binding site" evidence="13">
    <location>
        <position position="8"/>
    </location>
    <ligand>
        <name>Mg(2+)</name>
        <dbReference type="ChEBI" id="CHEBI:18420"/>
        <label>1</label>
    </ligand>
</feature>
<dbReference type="PROSITE" id="PS51749">
    <property type="entry name" value="HNH_CAS9"/>
    <property type="match status" value="1"/>
</dbReference>
<evidence type="ECO:0000256" key="4">
    <source>
        <dbReference type="ARBA" id="ARBA00022723"/>
    </source>
</evidence>
<evidence type="ECO:0000256" key="11">
    <source>
        <dbReference type="ARBA" id="ARBA00023211"/>
    </source>
</evidence>
<feature type="binding site" evidence="13">
    <location>
        <position position="708"/>
    </location>
    <ligand>
        <name>Mg(2+)</name>
        <dbReference type="ChEBI" id="CHEBI:18420"/>
        <label>2</label>
    </ligand>
</feature>
<keyword evidence="4 13" id="KW-0479">Metal-binding</keyword>
<proteinExistence type="inferred from homology"/>
<feature type="active site" description="For RuvC-like nuclease domain" evidence="13">
    <location>
        <position position="8"/>
    </location>
</feature>
<dbReference type="Pfam" id="PF13395">
    <property type="entry name" value="HNH_4"/>
    <property type="match status" value="1"/>
</dbReference>
<evidence type="ECO:0000256" key="3">
    <source>
        <dbReference type="ARBA" id="ARBA00022722"/>
    </source>
</evidence>
<keyword evidence="3 13" id="KW-0540">Nuclease</keyword>
<dbReference type="NCBIfam" id="TIGR01865">
    <property type="entry name" value="cas_Csn1"/>
    <property type="match status" value="1"/>
</dbReference>
<dbReference type="EMBL" id="CP001348">
    <property type="protein sequence ID" value="ACL77411.1"/>
    <property type="molecule type" value="Genomic_DNA"/>
</dbReference>
<comment type="domain">
    <text evidence="13">Has 2 endonuclease domains. The discontinuous RuvC-like domain cleaves the target DNA noncomplementary to crRNA while the HNH nuclease domain cleaves the target DNA complementary to crRNA.</text>
</comment>
<evidence type="ECO:0000259" key="14">
    <source>
        <dbReference type="PROSITE" id="PS51749"/>
    </source>
</evidence>
<evidence type="ECO:0000256" key="5">
    <source>
        <dbReference type="ARBA" id="ARBA00022759"/>
    </source>
</evidence>
<feature type="binding site" evidence="13">
    <location>
        <position position="496"/>
    </location>
    <ligand>
        <name>Mg(2+)</name>
        <dbReference type="ChEBI" id="CHEBI:18420"/>
        <label>2</label>
    </ligand>
</feature>
<evidence type="ECO:0000256" key="10">
    <source>
        <dbReference type="ARBA" id="ARBA00023125"/>
    </source>
</evidence>
<feature type="binding site" evidence="13">
    <location>
        <position position="8"/>
    </location>
    <ligand>
        <name>Mg(2+)</name>
        <dbReference type="ChEBI" id="CHEBI:18420"/>
        <label>2</label>
    </ligand>
</feature>
<dbReference type="Pfam" id="PF18541">
    <property type="entry name" value="RuvC_III"/>
    <property type="match status" value="1"/>
</dbReference>
<keyword evidence="5 13" id="KW-0255">Endonuclease</keyword>
<evidence type="ECO:0000256" key="7">
    <source>
        <dbReference type="ARBA" id="ARBA00022842"/>
    </source>
</evidence>
<feature type="active site" description="Proton acceptor for HNH nuclease domain" evidence="13">
    <location>
        <position position="572"/>
    </location>
</feature>
<dbReference type="HOGENOM" id="CLU_007514_0_0_9"/>
<keyword evidence="8 13" id="KW-0694">RNA-binding</keyword>
<dbReference type="RefSeq" id="WP_015926469.1">
    <property type="nucleotide sequence ID" value="NC_011898.1"/>
</dbReference>
<dbReference type="GO" id="GO:0016787">
    <property type="term" value="F:hydrolase activity"/>
    <property type="evidence" value="ECO:0007669"/>
    <property type="project" value="UniProtKB-KW"/>
</dbReference>
<keyword evidence="7 13" id="KW-0460">Magnesium</keyword>
<dbReference type="GO" id="GO:0046872">
    <property type="term" value="F:metal ion binding"/>
    <property type="evidence" value="ECO:0007669"/>
    <property type="project" value="UniProtKB-UniRule"/>
</dbReference>
<feature type="binding site" evidence="13">
    <location>
        <position position="496"/>
    </location>
    <ligand>
        <name>Mg(2+)</name>
        <dbReference type="ChEBI" id="CHEBI:18420"/>
        <label>1</label>
    </ligand>
</feature>
<accession>B8I085</accession>
<dbReference type="STRING" id="394503.Ccel_3120"/>
<evidence type="ECO:0000256" key="2">
    <source>
        <dbReference type="ARBA" id="ARBA00005244"/>
    </source>
</evidence>
<comment type="similarity">
    <text evidence="13">Belongs to the CRISPR-associated Cas9 family.</text>
</comment>
<dbReference type="eggNOG" id="COG3513">
    <property type="taxonomic scope" value="Bacteria"/>
</dbReference>
<dbReference type="AlphaFoldDB" id="B8I085"/>
<comment type="cofactor">
    <cofactor evidence="1 13">
        <name>Mg(2+)</name>
        <dbReference type="ChEBI" id="CHEBI:18420"/>
    </cofactor>
</comment>
<evidence type="ECO:0000256" key="8">
    <source>
        <dbReference type="ARBA" id="ARBA00022884"/>
    </source>
</evidence>
<dbReference type="HAMAP" id="MF_01480">
    <property type="entry name" value="Cas9"/>
    <property type="match status" value="1"/>
</dbReference>
<organism evidence="15 16">
    <name type="scientific">Ruminiclostridium cellulolyticum (strain ATCC 35319 / DSM 5812 / JCM 6584 / H10)</name>
    <name type="common">Clostridium cellulolyticum</name>
    <dbReference type="NCBI Taxonomy" id="394503"/>
    <lineage>
        <taxon>Bacteria</taxon>
        <taxon>Bacillati</taxon>
        <taxon>Bacillota</taxon>
        <taxon>Clostridia</taxon>
        <taxon>Eubacteriales</taxon>
        <taxon>Oscillospiraceae</taxon>
        <taxon>Ruminiclostridium</taxon>
    </lineage>
</organism>
<dbReference type="InterPro" id="IPR033114">
    <property type="entry name" value="HNH_CAS9"/>
</dbReference>
<evidence type="ECO:0000256" key="13">
    <source>
        <dbReference type="HAMAP-Rule" id="MF_01480"/>
    </source>
</evidence>
<dbReference type="InterPro" id="IPR041383">
    <property type="entry name" value="RuvC_III"/>
</dbReference>
<keyword evidence="11" id="KW-0464">Manganese</keyword>
<feature type="binding site" evidence="13">
    <location>
        <position position="492"/>
    </location>
    <ligand>
        <name>Mg(2+)</name>
        <dbReference type="ChEBI" id="CHEBI:18420"/>
        <label>1</label>
    </ligand>
</feature>
<protein>
    <recommendedName>
        <fullName evidence="13">CRISPR-associated endonuclease Cas9</fullName>
        <ecNumber evidence="13">3.1.-.-</ecNumber>
    </recommendedName>
</protein>
<gene>
    <name evidence="13" type="primary">cas9</name>
    <name evidence="15" type="ordered locus">Ccel_3120</name>
</gene>
<keyword evidence="6 13" id="KW-0378">Hydrolase</keyword>
<evidence type="ECO:0000256" key="9">
    <source>
        <dbReference type="ARBA" id="ARBA00023118"/>
    </source>
</evidence>
<dbReference type="GO" id="GO:0004519">
    <property type="term" value="F:endonuclease activity"/>
    <property type="evidence" value="ECO:0007669"/>
    <property type="project" value="UniProtKB-UniRule"/>
</dbReference>
<dbReference type="EC" id="3.1.-.-" evidence="13"/>
<sequence>MKYTLGLDVGIASVGWAVIDKDNNKIIDLGVRCFDKAEESKTGESLATARRIARGMRRRISRRSQRLRLVKKLFVQYEIIKDSSEFNRIFDTSRDGWKDPWELRYNALSRILKPYELVQVLTHITKRRGFKSNRKEDLSTTKEGVVITSIKNNSEMLRTKNYRTIGEMIFMETPENSNKRNKVDEYIHTIAREDLLNEIKYIFSIQRKLGSPFVTEKLEHDFLNIWEFQRPFASGDSILSKVGKCTLLKEELRAPTSCYTSEYFGLLQSINNLVLVEDNNTLTLNNDQRAKIIEYAHFKNEIKYSEIRKLLDIEPEILFKAHNLTHKNPSGNNESKKFYEMKSYHKLKSTLPTDIWGKLHSNKESLDNLFYCLTVYKNDNEIKDYLQANNLDYLIEYIAKLPTFNKFKHLSLVAMKRIIPFMEKGYKYSDACNMAELDFTGSSKLEKCNKLTVEPIIENVTNPVVIRALTQARKVINAIIQKYGLPYMVNIELAREAGMTRQDRDNLKKEHENNRKAREKISDLIRQNGRVASGLDILKWRLWEDQGGRCAYSGKPIPVCDLLNDSLTQIDHIYPYSRSMDDSYMNKVLVLTDENQNKRSYTPYEVWGSTEKWEDFEARIYSMHLPQSKEKRLLNRNFITKDLDSFISRNLNDTRYISRFLKNYIESYLQFSNDSPKSCVVCVNGQCTAQLRSRWGLNKNREESDLHHALDAAVIACADRKIIKEITNYYNERENHNYKVKYPLPWHSFRQDLMETLAGVFISRAPRRKITGPAHDETIRSPKHFNKGLTSVKIPLTTVTLEKLETMVKNTKGGISDKAVYNVLKNRLIEHNNKPLKAFAEKIYKPLKNGTNGAIIRSIRVETPSYTGVFRNEGKGISDNSLMVRVDVFKKKDKYYLVPIYVAHMIKKELPSKAIVPLKPESQWELIDSTHEFLFSLYQNDYLVIKTKKGITEGYYRSCHRGTGSLSLMPHFANNKNVKIDIGVRTAISIEKYNVDILGNKSIVKGEPRRGMEKYNSFKSN</sequence>
<name>B8I085_RUMCH</name>
<keyword evidence="9 13" id="KW-0051">Antiviral defense</keyword>
<comment type="function">
    <text evidence="13">CRISPR (clustered regularly interspaced short palindromic repeat) is an adaptive immune system that provides protection against mobile genetic elements (viruses, transposable elements and conjugative plasmids). CRISPR clusters contain spacers, sequences complementary to antecedent mobile elements, and target invading nucleic acids. CRISPR clusters are transcribed and processed into CRISPR RNA (crRNA). In type II CRISPR systems correct processing of pre-crRNA requires a trans-encoded small RNA (tracrRNA), endogenous ribonuclease 3 (rnc) and this protein. The tracrRNA serves as a guide for ribonuclease 3-aided processing of pre-crRNA. Subsequently Cas9/crRNA/tracrRNA endonucleolytically cleaves linear or circular dsDNA target complementary to the spacer; Cas9 is inactive in the absence of the 2 guide RNAs (gRNA). Cas9 recognizes the protospacer adjacent motif (PAM) in the CRISPR repeat sequences to help distinguish self versus nonself, as targets within the bacterial CRISPR locus do not have PAMs. PAM recognition is also required for catalytic activity.</text>
</comment>
<reference evidence="15 16" key="1">
    <citation type="submission" date="2009-01" db="EMBL/GenBank/DDBJ databases">
        <title>Complete sequence of Clostridium cellulolyticum H10.</title>
        <authorList>
            <consortium name="US DOE Joint Genome Institute"/>
            <person name="Lucas S."/>
            <person name="Copeland A."/>
            <person name="Lapidus A."/>
            <person name="Glavina del Rio T."/>
            <person name="Dalin E."/>
            <person name="Tice H."/>
            <person name="Bruce D."/>
            <person name="Goodwin L."/>
            <person name="Pitluck S."/>
            <person name="Chertkov O."/>
            <person name="Saunders E."/>
            <person name="Brettin T."/>
            <person name="Detter J.C."/>
            <person name="Han C."/>
            <person name="Larimer F."/>
            <person name="Land M."/>
            <person name="Hauser L."/>
            <person name="Kyrpides N."/>
            <person name="Ivanova N."/>
            <person name="Zhou J."/>
            <person name="Richardson P."/>
        </authorList>
    </citation>
    <scope>NUCLEOTIDE SEQUENCE [LARGE SCALE GENOMIC DNA]</scope>
    <source>
        <strain evidence="16">ATCC 35319 / DSM 5812 / JCM 6584 / H10</strain>
    </source>
</reference>
<comment type="subunit">
    <text evidence="12 13">Monomer. Binds crRNA and tracrRNA.</text>
</comment>